<dbReference type="Pfam" id="PF20669">
    <property type="entry name" value="Exo70_N"/>
    <property type="match status" value="1"/>
</dbReference>
<dbReference type="AlphaFoldDB" id="A0AA35JVX8"/>
<dbReference type="InterPro" id="IPR046364">
    <property type="entry name" value="Exo70_C"/>
</dbReference>
<keyword evidence="2 5" id="KW-0813">Transport</keyword>
<dbReference type="GO" id="GO:0005546">
    <property type="term" value="F:phosphatidylinositol-4,5-bisphosphate binding"/>
    <property type="evidence" value="ECO:0007669"/>
    <property type="project" value="InterPro"/>
</dbReference>
<name>A0AA35JVX8_9SAUR</name>
<dbReference type="Proteomes" id="UP001178461">
    <property type="component" value="Chromosome 2"/>
</dbReference>
<protein>
    <recommendedName>
        <fullName evidence="4 5">Exocyst complex component 7</fullName>
    </recommendedName>
    <alternativeName>
        <fullName evidence="5">Exocyst complex component Exo70</fullName>
    </alternativeName>
</protein>
<evidence type="ECO:0000256" key="1">
    <source>
        <dbReference type="ARBA" id="ARBA00006756"/>
    </source>
</evidence>
<keyword evidence="10" id="KW-1185">Reference proteome</keyword>
<dbReference type="InterPro" id="IPR004140">
    <property type="entry name" value="Exo70"/>
</dbReference>
<evidence type="ECO:0000256" key="5">
    <source>
        <dbReference type="RuleBase" id="RU365026"/>
    </source>
</evidence>
<evidence type="ECO:0000256" key="2">
    <source>
        <dbReference type="ARBA" id="ARBA00022448"/>
    </source>
</evidence>
<accession>A0AA35JVX8</accession>
<reference evidence="9" key="1">
    <citation type="submission" date="2022-12" db="EMBL/GenBank/DDBJ databases">
        <authorList>
            <person name="Alioto T."/>
            <person name="Alioto T."/>
            <person name="Gomez Garrido J."/>
        </authorList>
    </citation>
    <scope>NUCLEOTIDE SEQUENCE</scope>
</reference>
<evidence type="ECO:0000256" key="6">
    <source>
        <dbReference type="SAM" id="Coils"/>
    </source>
</evidence>
<dbReference type="PANTHER" id="PTHR12542:SF41">
    <property type="entry name" value="EXOCYST COMPLEX COMPONENT 7"/>
    <property type="match status" value="1"/>
</dbReference>
<evidence type="ECO:0000256" key="7">
    <source>
        <dbReference type="SAM" id="MobiDB-lite"/>
    </source>
</evidence>
<evidence type="ECO:0000313" key="9">
    <source>
        <dbReference type="EMBL" id="CAI5766079.1"/>
    </source>
</evidence>
<comment type="similarity">
    <text evidence="1 5">Belongs to the EXO70 family.</text>
</comment>
<sequence>MIPTEEASARRREIEEKLKQEEETLSFIRDSLEKSDQLTKNMVSILSSFESRLMKLENSIIPVHKQTENLQRLQENVEKTLFCLDHVISYYHVAKDTEKIIREGPTGRLEEYLACMAKIQKAVEYFQDNNPDSPELNRVKLLFEKGKESLESEFRSLMARHSKPVPPILILDLITLDDEMELQEDVTLEHLPESVLQDIVRISGWLVEYGRNQDFMNVYYQIRSSQLDRSIKGLKEHFRKNSSSSGVPYSPAIQNKRKDTPTKKPIKRPGRDDMLDMEIDAYIHCVSAFIKLAQSEYQLLTEIIPEHHQKKTFDSLIQESLDNLMIEGDNIVSAARKAIIRHDYSAVLTIFPILRHLKQTKPEFDQVLQGTAASTKNKLPSLITSMETTGAKALEDFADNIKNNPDKEYNMPKDGTVHELTSNAILFLQQLLDFQETAGAMLASQETSSSASSYSSEFSRRLLSTYICKVLGNLQLNLLSKSKVYEESLSAIFLLNNYNYILKSLEKSELIQLVAVTQKNAEKSYREHIEQQITAYQRSWLKVTDSFLDRNLPVVQPGVKLKDKERQAIKDRFKGFNDCLEELCKIQKAWAIPDTEQRDKIRKTQKNIVLETYSALLSRYGNVPFTKNPEKYIKYRVEQVGEMIEKLFDTSA</sequence>
<comment type="function">
    <text evidence="5">Component of the exocyst complex involved in the docking of exocytic vesicles with fusion sites on the plasma membrane.</text>
</comment>
<dbReference type="GO" id="GO:0015031">
    <property type="term" value="P:protein transport"/>
    <property type="evidence" value="ECO:0007669"/>
    <property type="project" value="UniProtKB-KW"/>
</dbReference>
<dbReference type="Gene3D" id="1.20.1280.170">
    <property type="entry name" value="Exocyst complex component Exo70"/>
    <property type="match status" value="1"/>
</dbReference>
<dbReference type="InterPro" id="IPR016159">
    <property type="entry name" value="Cullin_repeat-like_dom_sf"/>
</dbReference>
<feature type="domain" description="Exocyst complex subunit Exo70 C-terminal" evidence="8">
    <location>
        <begin position="282"/>
        <end position="645"/>
    </location>
</feature>
<dbReference type="GO" id="GO:0006887">
    <property type="term" value="P:exocytosis"/>
    <property type="evidence" value="ECO:0007669"/>
    <property type="project" value="UniProtKB-KW"/>
</dbReference>
<dbReference type="EMBL" id="OX395127">
    <property type="protein sequence ID" value="CAI5766079.1"/>
    <property type="molecule type" value="Genomic_DNA"/>
</dbReference>
<dbReference type="SUPFAM" id="SSF74788">
    <property type="entry name" value="Cullin repeat-like"/>
    <property type="match status" value="1"/>
</dbReference>
<dbReference type="GO" id="GO:0000145">
    <property type="term" value="C:exocyst"/>
    <property type="evidence" value="ECO:0007669"/>
    <property type="project" value="InterPro"/>
</dbReference>
<keyword evidence="3 5" id="KW-0268">Exocytosis</keyword>
<keyword evidence="6" id="KW-0175">Coiled coil</keyword>
<feature type="region of interest" description="Disordered" evidence="7">
    <location>
        <begin position="239"/>
        <end position="271"/>
    </location>
</feature>
<evidence type="ECO:0000256" key="4">
    <source>
        <dbReference type="ARBA" id="ARBA00026169"/>
    </source>
</evidence>
<dbReference type="Pfam" id="PF03081">
    <property type="entry name" value="Exo70_C"/>
    <property type="match status" value="1"/>
</dbReference>
<feature type="coiled-coil region" evidence="6">
    <location>
        <begin position="4"/>
        <end position="31"/>
    </location>
</feature>
<evidence type="ECO:0000259" key="8">
    <source>
        <dbReference type="Pfam" id="PF03081"/>
    </source>
</evidence>
<organism evidence="9 10">
    <name type="scientific">Podarcis lilfordi</name>
    <name type="common">Lilford's wall lizard</name>
    <dbReference type="NCBI Taxonomy" id="74358"/>
    <lineage>
        <taxon>Eukaryota</taxon>
        <taxon>Metazoa</taxon>
        <taxon>Chordata</taxon>
        <taxon>Craniata</taxon>
        <taxon>Vertebrata</taxon>
        <taxon>Euteleostomi</taxon>
        <taxon>Lepidosauria</taxon>
        <taxon>Squamata</taxon>
        <taxon>Bifurcata</taxon>
        <taxon>Unidentata</taxon>
        <taxon>Episquamata</taxon>
        <taxon>Laterata</taxon>
        <taxon>Lacertibaenia</taxon>
        <taxon>Lacertidae</taxon>
        <taxon>Podarcis</taxon>
    </lineage>
</organism>
<keyword evidence="5" id="KW-0653">Protein transport</keyword>
<proteinExistence type="inferred from homology"/>
<evidence type="ECO:0000256" key="3">
    <source>
        <dbReference type="ARBA" id="ARBA00022483"/>
    </source>
</evidence>
<dbReference type="PANTHER" id="PTHR12542">
    <property type="entry name" value="EXOCYST COMPLEX PROTEIN EXO70"/>
    <property type="match status" value="1"/>
</dbReference>
<gene>
    <name evidence="9" type="ORF">PODLI_1B021039</name>
</gene>
<evidence type="ECO:0000313" key="10">
    <source>
        <dbReference type="Proteomes" id="UP001178461"/>
    </source>
</evidence>